<dbReference type="GO" id="GO:0000287">
    <property type="term" value="F:magnesium ion binding"/>
    <property type="evidence" value="ECO:0007669"/>
    <property type="project" value="InterPro"/>
</dbReference>
<dbReference type="RefSeq" id="YP_010246192.1">
    <property type="nucleotide sequence ID" value="NC_060133.1"/>
</dbReference>
<proteinExistence type="predicted"/>
<dbReference type="EMBL" id="MT658805">
    <property type="protein sequence ID" value="QNJ57120.1"/>
    <property type="molecule type" value="Genomic_DNA"/>
</dbReference>
<organism evidence="1 2">
    <name type="scientific">Gordonia phage Rabbitrun</name>
    <dbReference type="NCBI Taxonomy" id="2762280"/>
    <lineage>
        <taxon>Viruses</taxon>
        <taxon>Duplodnaviria</taxon>
        <taxon>Heunggongvirae</taxon>
        <taxon>Uroviricota</taxon>
        <taxon>Caudoviricetes</taxon>
        <taxon>Deeyouvirinae</taxon>
        <taxon>Nevillevirus</taxon>
        <taxon>Nevillevirus rabbitrun</taxon>
    </lineage>
</organism>
<gene>
    <name evidence="1" type="primary">79</name>
    <name evidence="1" type="ORF">SEA_RABBITRUN_79</name>
</gene>
<sequence>MSEVFVAGEPAPQGSKQAYVRGGRAVLVEASKKLMPWRKHVATVFGEFWDRGPIEGGVRADIEFVMPRPKSLPKTKPTPPAIKRPDVDKLVRAIFDAITGRAFLDDSQVVDMRVLKRVAELDEPSGVFIEVKETGAVPRRARPVSSSGRDASALVALESGSALGVS</sequence>
<dbReference type="Pfam" id="PF05866">
    <property type="entry name" value="RusA"/>
    <property type="match status" value="1"/>
</dbReference>
<dbReference type="Proteomes" id="UP000515957">
    <property type="component" value="Segment"/>
</dbReference>
<accession>A0A7G8LIP8</accession>
<dbReference type="GO" id="GO:0006281">
    <property type="term" value="P:DNA repair"/>
    <property type="evidence" value="ECO:0007669"/>
    <property type="project" value="InterPro"/>
</dbReference>
<dbReference type="Gene3D" id="3.30.1330.70">
    <property type="entry name" value="Holliday junction resolvase RusA"/>
    <property type="match status" value="1"/>
</dbReference>
<dbReference type="GeneID" id="70080726"/>
<dbReference type="GO" id="GO:0006310">
    <property type="term" value="P:DNA recombination"/>
    <property type="evidence" value="ECO:0007669"/>
    <property type="project" value="InterPro"/>
</dbReference>
<name>A0A7G8LIP8_9CAUD</name>
<protein>
    <submittedName>
        <fullName evidence="1">RusA-like resolvase</fullName>
    </submittedName>
</protein>
<evidence type="ECO:0000313" key="1">
    <source>
        <dbReference type="EMBL" id="QNJ57120.1"/>
    </source>
</evidence>
<dbReference type="KEGG" id="vg:70080726"/>
<dbReference type="SUPFAM" id="SSF103084">
    <property type="entry name" value="Holliday junction resolvase RusA"/>
    <property type="match status" value="1"/>
</dbReference>
<reference evidence="1 2" key="1">
    <citation type="submission" date="2020-06" db="EMBL/GenBank/DDBJ databases">
        <authorList>
            <person name="Herren C.D."/>
            <person name="Smith Caldas M."/>
            <person name="Brooke G.M."/>
            <person name="Cabrera L.J."/>
            <person name="Caudill C.B."/>
            <person name="Ewell K.O."/>
            <person name="Haas C.L."/>
            <person name="Shapland G.L."/>
            <person name="Sitek C.J."/>
            <person name="Thompson J.S."/>
            <person name="Pollenz R.S."/>
            <person name="Garlena R.A."/>
            <person name="Russell D.A."/>
            <person name="Pope W.H."/>
            <person name="Jacobs-Sera D."/>
            <person name="Hatfull G.F."/>
        </authorList>
    </citation>
    <scope>NUCLEOTIDE SEQUENCE [LARGE SCALE GENOMIC DNA]</scope>
</reference>
<dbReference type="InterPro" id="IPR008822">
    <property type="entry name" value="Endonuclease_RusA-like"/>
</dbReference>
<keyword evidence="2" id="KW-1185">Reference proteome</keyword>
<dbReference type="InterPro" id="IPR036614">
    <property type="entry name" value="RusA-like_sf"/>
</dbReference>
<evidence type="ECO:0000313" key="2">
    <source>
        <dbReference type="Proteomes" id="UP000515957"/>
    </source>
</evidence>